<dbReference type="CDD" id="cd05827">
    <property type="entry name" value="Sortase_C"/>
    <property type="match status" value="1"/>
</dbReference>
<dbReference type="GO" id="GO:0016787">
    <property type="term" value="F:hydrolase activity"/>
    <property type="evidence" value="ECO:0007669"/>
    <property type="project" value="UniProtKB-KW"/>
</dbReference>
<dbReference type="NCBIfam" id="TIGR01076">
    <property type="entry name" value="sortase_fam"/>
    <property type="match status" value="1"/>
</dbReference>
<accession>A0A5C4U6X9</accession>
<keyword evidence="3" id="KW-0812">Transmembrane</keyword>
<keyword evidence="3" id="KW-0472">Membrane</keyword>
<dbReference type="InterPro" id="IPR042002">
    <property type="entry name" value="Sortase_C"/>
</dbReference>
<feature type="active site" description="Proton donor/acceptor" evidence="2">
    <location>
        <position position="140"/>
    </location>
</feature>
<evidence type="ECO:0000256" key="2">
    <source>
        <dbReference type="PIRSR" id="PIRSR605754-1"/>
    </source>
</evidence>
<dbReference type="InterPro" id="IPR005754">
    <property type="entry name" value="Sortase"/>
</dbReference>
<dbReference type="Proteomes" id="UP000312032">
    <property type="component" value="Unassembled WGS sequence"/>
</dbReference>
<name>A0A5C4U6X9_9CORY</name>
<dbReference type="SUPFAM" id="SSF63817">
    <property type="entry name" value="Sortase"/>
    <property type="match status" value="1"/>
</dbReference>
<dbReference type="InterPro" id="IPR023365">
    <property type="entry name" value="Sortase_dom-sf"/>
</dbReference>
<dbReference type="OrthoDB" id="5242161at2"/>
<dbReference type="NCBIfam" id="NF033745">
    <property type="entry name" value="class_C_sortase"/>
    <property type="match status" value="1"/>
</dbReference>
<sequence>MLVVLLGLAVLLYPVVSTQWNNFAQTRAAQAYSQLDVATPPEVNDAQWDAAHEYNRTKNTGVILDPWLARVSKDNIPYQEYLSQLNSSDVMGRIIVPGAKADLPIYHGTDDKTLSKGVGHLFGSDLPVGGQSTHSVLTGHTGLPNATLFDNLTDVKKGQAFYVQVAGHKLKYEVHDIRVVEPHETDSLRPVEGQDLMTLITCTPYGVNTHRLLVTGHQVPMDPKDEGVFDQKGPHIQWWMWAILAFAVLVLIALARWVYKMRQKSIVAQHDNEGDSTNA</sequence>
<gene>
    <name evidence="4" type="ORF">FHE74_01865</name>
</gene>
<evidence type="ECO:0000313" key="5">
    <source>
        <dbReference type="Proteomes" id="UP000312032"/>
    </source>
</evidence>
<feature type="active site" description="Acyl-thioester intermediate" evidence="2">
    <location>
        <position position="202"/>
    </location>
</feature>
<evidence type="ECO:0000256" key="3">
    <source>
        <dbReference type="SAM" id="Phobius"/>
    </source>
</evidence>
<evidence type="ECO:0000313" key="4">
    <source>
        <dbReference type="EMBL" id="TNL99872.1"/>
    </source>
</evidence>
<dbReference type="EMBL" id="VDHJ01000002">
    <property type="protein sequence ID" value="TNL99872.1"/>
    <property type="molecule type" value="Genomic_DNA"/>
</dbReference>
<comment type="caution">
    <text evidence="4">The sequence shown here is derived from an EMBL/GenBank/DDBJ whole genome shotgun (WGS) entry which is preliminary data.</text>
</comment>
<evidence type="ECO:0000256" key="1">
    <source>
        <dbReference type="ARBA" id="ARBA00022801"/>
    </source>
</evidence>
<keyword evidence="1" id="KW-0378">Hydrolase</keyword>
<protein>
    <submittedName>
        <fullName evidence="4">Class C sortase</fullName>
    </submittedName>
</protein>
<dbReference type="AlphaFoldDB" id="A0A5C4U6X9"/>
<feature type="transmembrane region" description="Helical" evidence="3">
    <location>
        <begin position="238"/>
        <end position="259"/>
    </location>
</feature>
<keyword evidence="3" id="KW-1133">Transmembrane helix</keyword>
<proteinExistence type="predicted"/>
<organism evidence="4 5">
    <name type="scientific">Corynebacterium tapiri</name>
    <dbReference type="NCBI Taxonomy" id="1448266"/>
    <lineage>
        <taxon>Bacteria</taxon>
        <taxon>Bacillati</taxon>
        <taxon>Actinomycetota</taxon>
        <taxon>Actinomycetes</taxon>
        <taxon>Mycobacteriales</taxon>
        <taxon>Corynebacteriaceae</taxon>
        <taxon>Corynebacterium</taxon>
    </lineage>
</organism>
<dbReference type="Pfam" id="PF04203">
    <property type="entry name" value="Sortase"/>
    <property type="match status" value="1"/>
</dbReference>
<dbReference type="Gene3D" id="2.40.260.10">
    <property type="entry name" value="Sortase"/>
    <property type="match status" value="1"/>
</dbReference>
<keyword evidence="5" id="KW-1185">Reference proteome</keyword>
<reference evidence="4 5" key="1">
    <citation type="submission" date="2019-06" db="EMBL/GenBank/DDBJ databases">
        <authorList>
            <person name="Li J."/>
        </authorList>
    </citation>
    <scope>NUCLEOTIDE SEQUENCE [LARGE SCALE GENOMIC DNA]</scope>
    <source>
        <strain evidence="4 5">LMG 28165</strain>
    </source>
</reference>